<organism evidence="2 3">
    <name type="scientific">Streptomyces cuspidosporus</name>
    <dbReference type="NCBI Taxonomy" id="66882"/>
    <lineage>
        <taxon>Bacteria</taxon>
        <taxon>Bacillati</taxon>
        <taxon>Actinomycetota</taxon>
        <taxon>Actinomycetes</taxon>
        <taxon>Kitasatosporales</taxon>
        <taxon>Streptomycetaceae</taxon>
        <taxon>Streptomyces</taxon>
    </lineage>
</organism>
<dbReference type="InterPro" id="IPR016032">
    <property type="entry name" value="Sig_transdc_resp-reg_C-effctor"/>
</dbReference>
<gene>
    <name evidence="2" type="ORF">GCM10010246_59990</name>
</gene>
<evidence type="ECO:0000313" key="3">
    <source>
        <dbReference type="Proteomes" id="UP001500253"/>
    </source>
</evidence>
<dbReference type="InterPro" id="IPR058852">
    <property type="entry name" value="HTH_77"/>
</dbReference>
<sequence length="799" mass="87199">MRGLVGRDWFEASMSAVAAGTSNGRHTGRLPAEVTSFVGRRHETAEVKRMLSASRLVTLTGVGGVGKTRLALRVAEDARRAFPDGVWLVELAALTDPALLAQSVSEALELRDHSSRPAVETLVDHLRDKQALILLDNCEQLVEDCARLTDRLLREAPRLRVLATSRQALGTAGEQTLAVPALALPDADGPRLSTAALAQCDAVRLFVERAGAILPGFAVTEANRDAVERVCRQLDGLPLGIELAAVRLRALSVQQLLDRLDDRFRLLTQGSRAVLPRHRTLRALVDWSYDLCTDKEQLLWARISVFAGSLDLEGAEAVCGGDGIGREQVLDLVTGLVDKSVLIREDHPEAVRYRMLDTLRHYGRDRLAAAGEEAVRLRRHRDYYRGLAAAARAELFGPFQVPWFARLQREHTNLRAALEYSFAEPGQATAGLGIATDLLYHWITSYYLAEGRGWLDRGLALCPEPTEERARALWTDSWLAIIQSDIDAAADMLEECRALGDRLGQDSVPAYVALYSGMVAMCRGDTESAVGLYEEAVARHRATGDPVGLALALIRLSLAHSFRGDAARAVAVGEESLAVCDAHGEGWHRAYATMALGVEVWRQGDHERAEALETESLTFNRSLDDPLGVGVNLEVLAWISASRQRYQRAARLLGALRNIWQSVGAPLSGYGHLVRYHEGCEAATRQALGKQAFQAAVKEGARLSYDEAMAYALQDRLPGPSAAGEGEPSSPLTPRETEIAELVAQGLSNKEIASTLVIAQRTAEGHIERILSKLGYNSRAQVAVWVAGQRRSEDDVEAE</sequence>
<dbReference type="InterPro" id="IPR011990">
    <property type="entry name" value="TPR-like_helical_dom_sf"/>
</dbReference>
<dbReference type="Gene3D" id="1.25.40.10">
    <property type="entry name" value="Tetratricopeptide repeat domain"/>
    <property type="match status" value="1"/>
</dbReference>
<dbReference type="Gene3D" id="3.40.50.300">
    <property type="entry name" value="P-loop containing nucleotide triphosphate hydrolases"/>
    <property type="match status" value="1"/>
</dbReference>
<dbReference type="Pfam" id="PF00196">
    <property type="entry name" value="GerE"/>
    <property type="match status" value="1"/>
</dbReference>
<dbReference type="PANTHER" id="PTHR47691">
    <property type="entry name" value="REGULATOR-RELATED"/>
    <property type="match status" value="1"/>
</dbReference>
<feature type="domain" description="HTH luxR-type" evidence="1">
    <location>
        <begin position="725"/>
        <end position="790"/>
    </location>
</feature>
<dbReference type="PANTHER" id="PTHR47691:SF3">
    <property type="entry name" value="HTH-TYPE TRANSCRIPTIONAL REGULATOR RV0890C-RELATED"/>
    <property type="match status" value="1"/>
</dbReference>
<dbReference type="SMART" id="SM00421">
    <property type="entry name" value="HTH_LUXR"/>
    <property type="match status" value="1"/>
</dbReference>
<dbReference type="InterPro" id="IPR049945">
    <property type="entry name" value="AAA_22"/>
</dbReference>
<dbReference type="InterPro" id="IPR027417">
    <property type="entry name" value="P-loop_NTPase"/>
</dbReference>
<evidence type="ECO:0000259" key="1">
    <source>
        <dbReference type="PROSITE" id="PS50043"/>
    </source>
</evidence>
<accession>A0ABN3GUE5</accession>
<comment type="caution">
    <text evidence="2">The sequence shown here is derived from an EMBL/GenBank/DDBJ whole genome shotgun (WGS) entry which is preliminary data.</text>
</comment>
<reference evidence="2 3" key="1">
    <citation type="journal article" date="2019" name="Int. J. Syst. Evol. Microbiol.">
        <title>The Global Catalogue of Microorganisms (GCM) 10K type strain sequencing project: providing services to taxonomists for standard genome sequencing and annotation.</title>
        <authorList>
            <consortium name="The Broad Institute Genomics Platform"/>
            <consortium name="The Broad Institute Genome Sequencing Center for Infectious Disease"/>
            <person name="Wu L."/>
            <person name="Ma J."/>
        </authorList>
    </citation>
    <scope>NUCLEOTIDE SEQUENCE [LARGE SCALE GENOMIC DNA]</scope>
    <source>
        <strain evidence="2 3">JCM 4316</strain>
    </source>
</reference>
<dbReference type="Pfam" id="PF13401">
    <property type="entry name" value="AAA_22"/>
    <property type="match status" value="1"/>
</dbReference>
<dbReference type="PROSITE" id="PS50043">
    <property type="entry name" value="HTH_LUXR_2"/>
    <property type="match status" value="1"/>
</dbReference>
<dbReference type="EMBL" id="BAAASD010000032">
    <property type="protein sequence ID" value="GAA2361276.1"/>
    <property type="molecule type" value="Genomic_DNA"/>
</dbReference>
<dbReference type="InterPro" id="IPR036388">
    <property type="entry name" value="WH-like_DNA-bd_sf"/>
</dbReference>
<dbReference type="PRINTS" id="PR00038">
    <property type="entry name" value="HTHLUXR"/>
</dbReference>
<name>A0ABN3GUE5_9ACTN</name>
<proteinExistence type="predicted"/>
<dbReference type="SUPFAM" id="SSF52540">
    <property type="entry name" value="P-loop containing nucleoside triphosphate hydrolases"/>
    <property type="match status" value="1"/>
</dbReference>
<evidence type="ECO:0000313" key="2">
    <source>
        <dbReference type="EMBL" id="GAA2361276.1"/>
    </source>
</evidence>
<dbReference type="Proteomes" id="UP001500253">
    <property type="component" value="Unassembled WGS sequence"/>
</dbReference>
<dbReference type="PRINTS" id="PR00364">
    <property type="entry name" value="DISEASERSIST"/>
</dbReference>
<protein>
    <submittedName>
        <fullName evidence="2">LuxR family transcriptional regulator</fullName>
    </submittedName>
</protein>
<dbReference type="CDD" id="cd06170">
    <property type="entry name" value="LuxR_C_like"/>
    <property type="match status" value="1"/>
</dbReference>
<dbReference type="SUPFAM" id="SSF46894">
    <property type="entry name" value="C-terminal effector domain of the bipartite response regulators"/>
    <property type="match status" value="1"/>
</dbReference>
<dbReference type="Gene3D" id="1.10.10.10">
    <property type="entry name" value="Winged helix-like DNA-binding domain superfamily/Winged helix DNA-binding domain"/>
    <property type="match status" value="1"/>
</dbReference>
<keyword evidence="3" id="KW-1185">Reference proteome</keyword>
<dbReference type="SUPFAM" id="SSF48452">
    <property type="entry name" value="TPR-like"/>
    <property type="match status" value="1"/>
</dbReference>
<dbReference type="InterPro" id="IPR000792">
    <property type="entry name" value="Tscrpt_reg_LuxR_C"/>
</dbReference>
<dbReference type="Pfam" id="PF25872">
    <property type="entry name" value="HTH_77"/>
    <property type="match status" value="1"/>
</dbReference>